<organism evidence="2 3">
    <name type="scientific">Sutcliffiella horikoshii</name>
    <dbReference type="NCBI Taxonomy" id="79883"/>
    <lineage>
        <taxon>Bacteria</taxon>
        <taxon>Bacillati</taxon>
        <taxon>Bacillota</taxon>
        <taxon>Bacilli</taxon>
        <taxon>Bacillales</taxon>
        <taxon>Bacillaceae</taxon>
        <taxon>Sutcliffiella</taxon>
    </lineage>
</organism>
<dbReference type="AlphaFoldDB" id="A0A5D4SVF6"/>
<evidence type="ECO:0000313" key="2">
    <source>
        <dbReference type="EMBL" id="TYS67285.1"/>
    </source>
</evidence>
<sequence length="172" mass="20616">MSWEEMDRRDYPCNCGNGTYTVVVQMDDWNRHRERRTINCPECAENEKTAKINEAKERERLKNLDEEIKTYFSEHYMEKWLSYFDSAKNKKEIWALAKEKGIERDSLSSFYTRNKSKGIEIYVKELAISDNMQKIMQALNIEDLDLSCKVDEVMKLKRIEYAKSVAEWHRNH</sequence>
<comment type="caution">
    <text evidence="2">The sequence shown here is derived from an EMBL/GenBank/DDBJ whole genome shotgun (WGS) entry which is preliminary data.</text>
</comment>
<name>A0A5D4SVF6_9BACI</name>
<dbReference type="OrthoDB" id="2884116at2"/>
<reference evidence="2 3" key="1">
    <citation type="submission" date="2019-08" db="EMBL/GenBank/DDBJ databases">
        <title>Bacillus genomes from the desert of Cuatro Cienegas, Coahuila.</title>
        <authorList>
            <person name="Olmedo-Alvarez G."/>
        </authorList>
    </citation>
    <scope>NUCLEOTIDE SEQUENCE [LARGE SCALE GENOMIC DNA]</scope>
    <source>
        <strain evidence="2 3">CH98b_3T</strain>
    </source>
</reference>
<evidence type="ECO:0000313" key="3">
    <source>
        <dbReference type="Proteomes" id="UP000324517"/>
    </source>
</evidence>
<keyword evidence="1" id="KW-0175">Coiled coil</keyword>
<dbReference type="Proteomes" id="UP000324517">
    <property type="component" value="Unassembled WGS sequence"/>
</dbReference>
<feature type="coiled-coil region" evidence="1">
    <location>
        <begin position="47"/>
        <end position="74"/>
    </location>
</feature>
<gene>
    <name evidence="2" type="ORF">FZC75_19605</name>
</gene>
<dbReference type="EMBL" id="VTET01000013">
    <property type="protein sequence ID" value="TYS67285.1"/>
    <property type="molecule type" value="Genomic_DNA"/>
</dbReference>
<protein>
    <submittedName>
        <fullName evidence="2">Uncharacterized protein</fullName>
    </submittedName>
</protein>
<evidence type="ECO:0000256" key="1">
    <source>
        <dbReference type="SAM" id="Coils"/>
    </source>
</evidence>
<accession>A0A5D4SVF6</accession>
<proteinExistence type="predicted"/>
<dbReference type="RefSeq" id="WP_148980442.1">
    <property type="nucleotide sequence ID" value="NZ_JBNILM010000011.1"/>
</dbReference>